<feature type="region of interest" description="Disordered" evidence="1">
    <location>
        <begin position="1"/>
        <end position="25"/>
    </location>
</feature>
<feature type="region of interest" description="Disordered" evidence="1">
    <location>
        <begin position="41"/>
        <end position="66"/>
    </location>
</feature>
<accession>A0A0B6ZMI8</accession>
<dbReference type="EMBL" id="HACG01022999">
    <property type="protein sequence ID" value="CEK69864.1"/>
    <property type="molecule type" value="Transcribed_RNA"/>
</dbReference>
<feature type="region of interest" description="Disordered" evidence="1">
    <location>
        <begin position="72"/>
        <end position="91"/>
    </location>
</feature>
<feature type="compositionally biased region" description="Polar residues" evidence="1">
    <location>
        <begin position="78"/>
        <end position="91"/>
    </location>
</feature>
<protein>
    <submittedName>
        <fullName evidence="2">Uncharacterized protein</fullName>
    </submittedName>
</protein>
<gene>
    <name evidence="2" type="primary">ORF71927</name>
</gene>
<reference evidence="2" key="1">
    <citation type="submission" date="2014-12" db="EMBL/GenBank/DDBJ databases">
        <title>Insight into the proteome of Arion vulgaris.</title>
        <authorList>
            <person name="Aradska J."/>
            <person name="Bulat T."/>
            <person name="Smidak R."/>
            <person name="Sarate P."/>
            <person name="Gangsoo J."/>
            <person name="Sialana F."/>
            <person name="Bilban M."/>
            <person name="Lubec G."/>
        </authorList>
    </citation>
    <scope>NUCLEOTIDE SEQUENCE</scope>
    <source>
        <tissue evidence="2">Skin</tissue>
    </source>
</reference>
<evidence type="ECO:0000256" key="1">
    <source>
        <dbReference type="SAM" id="MobiDB-lite"/>
    </source>
</evidence>
<feature type="non-terminal residue" evidence="2">
    <location>
        <position position="102"/>
    </location>
</feature>
<organism evidence="2">
    <name type="scientific">Arion vulgaris</name>
    <dbReference type="NCBI Taxonomy" id="1028688"/>
    <lineage>
        <taxon>Eukaryota</taxon>
        <taxon>Metazoa</taxon>
        <taxon>Spiralia</taxon>
        <taxon>Lophotrochozoa</taxon>
        <taxon>Mollusca</taxon>
        <taxon>Gastropoda</taxon>
        <taxon>Heterobranchia</taxon>
        <taxon>Euthyneura</taxon>
        <taxon>Panpulmonata</taxon>
        <taxon>Eupulmonata</taxon>
        <taxon>Stylommatophora</taxon>
        <taxon>Helicina</taxon>
        <taxon>Arionoidea</taxon>
        <taxon>Arionidae</taxon>
        <taxon>Arion</taxon>
    </lineage>
</organism>
<feature type="non-terminal residue" evidence="2">
    <location>
        <position position="1"/>
    </location>
</feature>
<feature type="compositionally biased region" description="Basic and acidic residues" evidence="1">
    <location>
        <begin position="47"/>
        <end position="60"/>
    </location>
</feature>
<evidence type="ECO:0000313" key="2">
    <source>
        <dbReference type="EMBL" id="CEK69864.1"/>
    </source>
</evidence>
<sequence length="102" mass="11707">STGNVKRGHNNDNENPSALVFKEDSDLDDDIDEVLKIPVAVNNSEQNESKEKKMKKELNKNSKNLAEVHYSINKDVTKVSTDTQSPLPETYVQRLQRQQYKF</sequence>
<dbReference type="AlphaFoldDB" id="A0A0B6ZMI8"/>
<name>A0A0B6ZMI8_9EUPU</name>
<proteinExistence type="predicted"/>